<dbReference type="AlphaFoldDB" id="A0A6N8FAQ3"/>
<evidence type="ECO:0000313" key="2">
    <source>
        <dbReference type="Proteomes" id="UP000439994"/>
    </source>
</evidence>
<protein>
    <submittedName>
        <fullName evidence="1">Uncharacterized protein</fullName>
    </submittedName>
</protein>
<evidence type="ECO:0000313" key="1">
    <source>
        <dbReference type="EMBL" id="MUH72060.1"/>
    </source>
</evidence>
<dbReference type="RefSeq" id="WP_155695267.1">
    <property type="nucleotide sequence ID" value="NZ_WOCD01000003.1"/>
</dbReference>
<dbReference type="Proteomes" id="UP000439994">
    <property type="component" value="Unassembled WGS sequence"/>
</dbReference>
<keyword evidence="2" id="KW-1185">Reference proteome</keyword>
<dbReference type="OrthoDB" id="5770315at2"/>
<comment type="caution">
    <text evidence="1">The sequence shown here is derived from an EMBL/GenBank/DDBJ whole genome shotgun (WGS) entry which is preliminary data.</text>
</comment>
<organism evidence="1 2">
    <name type="scientific">Psychrosphaera haliotis</name>
    <dbReference type="NCBI Taxonomy" id="555083"/>
    <lineage>
        <taxon>Bacteria</taxon>
        <taxon>Pseudomonadati</taxon>
        <taxon>Pseudomonadota</taxon>
        <taxon>Gammaproteobacteria</taxon>
        <taxon>Alteromonadales</taxon>
        <taxon>Pseudoalteromonadaceae</taxon>
        <taxon>Psychrosphaera</taxon>
    </lineage>
</organism>
<sequence>MNLDKSKKRIAKRVKSGFHGYPKLSLTYYGETTAWANEVEVSFTLEEGADAQIQSFSSDGDARSDEVIQTTLVKVIERSNVKTVEEHTEVLVRR</sequence>
<proteinExistence type="predicted"/>
<name>A0A6N8FAQ3_9GAMM</name>
<dbReference type="EMBL" id="WOCD01000003">
    <property type="protein sequence ID" value="MUH72060.1"/>
    <property type="molecule type" value="Genomic_DNA"/>
</dbReference>
<gene>
    <name evidence="1" type="ORF">GNP35_05930</name>
</gene>
<accession>A0A6N8FAQ3</accession>
<reference evidence="1 2" key="1">
    <citation type="submission" date="2019-11" db="EMBL/GenBank/DDBJ databases">
        <title>P. haliotis isolates from Z. marina roots.</title>
        <authorList>
            <person name="Cohen M."/>
            <person name="Jospin G."/>
            <person name="Eisen J.A."/>
            <person name="Coil D.A."/>
        </authorList>
    </citation>
    <scope>NUCLEOTIDE SEQUENCE [LARGE SCALE GENOMIC DNA]</scope>
    <source>
        <strain evidence="1 2">UCD-MCMsp1aY</strain>
    </source>
</reference>